<reference evidence="7 8" key="1">
    <citation type="submission" date="2019-03" db="EMBL/GenBank/DDBJ databases">
        <title>First draft genome of Liparis tanakae, snailfish: a comprehensive survey of snailfish specific genes.</title>
        <authorList>
            <person name="Kim W."/>
            <person name="Song I."/>
            <person name="Jeong J.-H."/>
            <person name="Kim D."/>
            <person name="Kim S."/>
            <person name="Ryu S."/>
            <person name="Song J.Y."/>
            <person name="Lee S.K."/>
        </authorList>
    </citation>
    <scope>NUCLEOTIDE SEQUENCE [LARGE SCALE GENOMIC DNA]</scope>
    <source>
        <tissue evidence="7">Muscle</tissue>
    </source>
</reference>
<keyword evidence="7" id="KW-0648">Protein biosynthesis</keyword>
<evidence type="ECO:0000259" key="6">
    <source>
        <dbReference type="Pfam" id="PF05236"/>
    </source>
</evidence>
<keyword evidence="3" id="KW-0805">Transcription regulation</keyword>
<dbReference type="PANTHER" id="PTHR15138">
    <property type="entry name" value="TRANSCRIPTION INITIATION FACTOR TFIID SUBUNIT 4"/>
    <property type="match status" value="1"/>
</dbReference>
<dbReference type="GO" id="GO:0005669">
    <property type="term" value="C:transcription factor TFIID complex"/>
    <property type="evidence" value="ECO:0007669"/>
    <property type="project" value="InterPro"/>
</dbReference>
<dbReference type="GO" id="GO:0003743">
    <property type="term" value="F:translation initiation factor activity"/>
    <property type="evidence" value="ECO:0007669"/>
    <property type="project" value="UniProtKB-KW"/>
</dbReference>
<evidence type="ECO:0000313" key="7">
    <source>
        <dbReference type="EMBL" id="TNN62209.1"/>
    </source>
</evidence>
<proteinExistence type="inferred from homology"/>
<comment type="subcellular location">
    <subcellularLocation>
        <location evidence="1">Nucleus</location>
    </subcellularLocation>
</comment>
<name>A0A4Z2H8Q9_9TELE</name>
<evidence type="ECO:0000256" key="1">
    <source>
        <dbReference type="ARBA" id="ARBA00004123"/>
    </source>
</evidence>
<organism evidence="7 8">
    <name type="scientific">Liparis tanakae</name>
    <name type="common">Tanaka's snailfish</name>
    <dbReference type="NCBI Taxonomy" id="230148"/>
    <lineage>
        <taxon>Eukaryota</taxon>
        <taxon>Metazoa</taxon>
        <taxon>Chordata</taxon>
        <taxon>Craniata</taxon>
        <taxon>Vertebrata</taxon>
        <taxon>Euteleostomi</taxon>
        <taxon>Actinopterygii</taxon>
        <taxon>Neopterygii</taxon>
        <taxon>Teleostei</taxon>
        <taxon>Neoteleostei</taxon>
        <taxon>Acanthomorphata</taxon>
        <taxon>Eupercaria</taxon>
        <taxon>Perciformes</taxon>
        <taxon>Cottioidei</taxon>
        <taxon>Cottales</taxon>
        <taxon>Liparidae</taxon>
        <taxon>Liparis</taxon>
    </lineage>
</organism>
<keyword evidence="7" id="KW-0396">Initiation factor</keyword>
<dbReference type="Proteomes" id="UP000314294">
    <property type="component" value="Unassembled WGS sequence"/>
</dbReference>
<dbReference type="PANTHER" id="PTHR15138:SF22">
    <property type="entry name" value="TAFH DOMAIN-CONTAINING PROTEIN"/>
    <property type="match status" value="1"/>
</dbReference>
<gene>
    <name evidence="7" type="primary">TAF4_3</name>
    <name evidence="7" type="ORF">EYF80_027589</name>
</gene>
<feature type="domain" description="Transcription initiation factor TFIID component TAF4 C-terminal" evidence="6">
    <location>
        <begin position="91"/>
        <end position="144"/>
    </location>
</feature>
<keyword evidence="5" id="KW-0539">Nucleus</keyword>
<dbReference type="GO" id="GO:0016251">
    <property type="term" value="F:RNA polymerase II general transcription initiation factor activity"/>
    <property type="evidence" value="ECO:0007669"/>
    <property type="project" value="TreeGrafter"/>
</dbReference>
<evidence type="ECO:0000256" key="4">
    <source>
        <dbReference type="ARBA" id="ARBA00023163"/>
    </source>
</evidence>
<comment type="similarity">
    <text evidence="2">Belongs to the TAF4 family.</text>
</comment>
<dbReference type="AlphaFoldDB" id="A0A4Z2H8Q9"/>
<protein>
    <submittedName>
        <fullName evidence="7">Transcription initiation factor TFIID subunit 4</fullName>
    </submittedName>
</protein>
<evidence type="ECO:0000256" key="2">
    <source>
        <dbReference type="ARBA" id="ARBA00006178"/>
    </source>
</evidence>
<dbReference type="GO" id="GO:0006367">
    <property type="term" value="P:transcription initiation at RNA polymerase II promoter"/>
    <property type="evidence" value="ECO:0007669"/>
    <property type="project" value="TreeGrafter"/>
</dbReference>
<sequence length="147" mass="15763">MLTISTPPLLTINPSTTEATAPPSTNNGPWLLLPVRPGGWMAVIAVSPQFLLSFANVDTSSISYVGEAKYGEGSACQAHVRARAGPGALEVSGSTAFSPASCSSPSSSSRQYSRQRVTRVNLRDFIFYMEQERATAHSLLLYRALLK</sequence>
<dbReference type="EMBL" id="SRLO01000299">
    <property type="protein sequence ID" value="TNN62209.1"/>
    <property type="molecule type" value="Genomic_DNA"/>
</dbReference>
<dbReference type="InterPro" id="IPR045144">
    <property type="entry name" value="TAF4"/>
</dbReference>
<dbReference type="OrthoDB" id="21060at2759"/>
<evidence type="ECO:0000313" key="8">
    <source>
        <dbReference type="Proteomes" id="UP000314294"/>
    </source>
</evidence>
<evidence type="ECO:0000256" key="3">
    <source>
        <dbReference type="ARBA" id="ARBA00023015"/>
    </source>
</evidence>
<dbReference type="GO" id="GO:0003677">
    <property type="term" value="F:DNA binding"/>
    <property type="evidence" value="ECO:0007669"/>
    <property type="project" value="TreeGrafter"/>
</dbReference>
<dbReference type="InterPro" id="IPR007900">
    <property type="entry name" value="TAF4_C"/>
</dbReference>
<evidence type="ECO:0000256" key="5">
    <source>
        <dbReference type="ARBA" id="ARBA00023242"/>
    </source>
</evidence>
<accession>A0A4Z2H8Q9</accession>
<keyword evidence="8" id="KW-1185">Reference proteome</keyword>
<keyword evidence="4" id="KW-0804">Transcription</keyword>
<comment type="caution">
    <text evidence="7">The sequence shown here is derived from an EMBL/GenBank/DDBJ whole genome shotgun (WGS) entry which is preliminary data.</text>
</comment>
<dbReference type="Pfam" id="PF05236">
    <property type="entry name" value="TAF4"/>
    <property type="match status" value="1"/>
</dbReference>